<evidence type="ECO:0000313" key="3">
    <source>
        <dbReference type="Proteomes" id="UP000187280"/>
    </source>
</evidence>
<reference evidence="2 3" key="1">
    <citation type="submission" date="2016-10" db="EMBL/GenBank/DDBJ databases">
        <authorList>
            <person name="de Groot N.N."/>
        </authorList>
    </citation>
    <scope>NUCLEOTIDE SEQUENCE [LARGE SCALE GENOMIC DNA]</scope>
    <source>
        <strain evidence="2 3">ATCC 29281</strain>
    </source>
</reference>
<feature type="signal peptide" evidence="1">
    <location>
        <begin position="1"/>
        <end position="22"/>
    </location>
</feature>
<dbReference type="EMBL" id="FNQS01000002">
    <property type="protein sequence ID" value="SEA03777.1"/>
    <property type="molecule type" value="Genomic_DNA"/>
</dbReference>
<dbReference type="RefSeq" id="WP_026742512.1">
    <property type="nucleotide sequence ID" value="NZ_FNQS01000002.1"/>
</dbReference>
<dbReference type="GeneID" id="97763719"/>
<name>A0A1H3XWE5_9GAMM</name>
<dbReference type="Proteomes" id="UP000187280">
    <property type="component" value="Unassembled WGS sequence"/>
</dbReference>
<dbReference type="eggNOG" id="ENOG5032DIG">
    <property type="taxonomic scope" value="Bacteria"/>
</dbReference>
<proteinExistence type="predicted"/>
<organism evidence="2 3">
    <name type="scientific">Lonsdalea quercina</name>
    <dbReference type="NCBI Taxonomy" id="71657"/>
    <lineage>
        <taxon>Bacteria</taxon>
        <taxon>Pseudomonadati</taxon>
        <taxon>Pseudomonadota</taxon>
        <taxon>Gammaproteobacteria</taxon>
        <taxon>Enterobacterales</taxon>
        <taxon>Pectobacteriaceae</taxon>
        <taxon>Lonsdalea</taxon>
    </lineage>
</organism>
<evidence type="ECO:0000256" key="1">
    <source>
        <dbReference type="SAM" id="SignalP"/>
    </source>
</evidence>
<dbReference type="AlphaFoldDB" id="A0A1H3XWE5"/>
<feature type="chain" id="PRO_5010517932" evidence="1">
    <location>
        <begin position="23"/>
        <end position="195"/>
    </location>
</feature>
<gene>
    <name evidence="2" type="ORF">SAMN02982996_00799</name>
</gene>
<keyword evidence="1" id="KW-0732">Signal</keyword>
<protein>
    <submittedName>
        <fullName evidence="2">Uncharacterized protein</fullName>
    </submittedName>
</protein>
<keyword evidence="3" id="KW-1185">Reference proteome</keyword>
<accession>A0A1H3XWE5</accession>
<evidence type="ECO:0000313" key="2">
    <source>
        <dbReference type="EMBL" id="SEA03777.1"/>
    </source>
</evidence>
<sequence>MPMKFLARYIAAAMLLTMPVMGQTQDANADMIEGYTSQELASALPDKVNDLIRRSLNTDATNHIIDAEYIEATTNRKALISLYTLPVNVSGETPLADKEDDVDAVIASAEKEMLRQRIQPEKRTLTSSNGSTIRCLQTMLNKQVLHSLCATYIQGRIMEVQPVTFTDTAVLPDAVAAQDKLVLEISDKMHALPAK</sequence>